<dbReference type="PANTHER" id="PTHR43742:SF10">
    <property type="entry name" value="TRIMETHYLAMINE-N-OXIDE REDUCTASE 2"/>
    <property type="match status" value="1"/>
</dbReference>
<dbReference type="InterPro" id="IPR006657">
    <property type="entry name" value="MoPterin_dinucl-bd_dom"/>
</dbReference>
<dbReference type="Gene3D" id="3.40.228.10">
    <property type="entry name" value="Dimethylsulfoxide Reductase, domain 2"/>
    <property type="match status" value="1"/>
</dbReference>
<dbReference type="InterPro" id="IPR050612">
    <property type="entry name" value="Prok_Mopterin_Oxidored"/>
</dbReference>
<feature type="domain" description="Molybdopterin dinucleotide-binding" evidence="7">
    <location>
        <begin position="627"/>
        <end position="744"/>
    </location>
</feature>
<organism evidence="9 10">
    <name type="scientific">Variovorax paradoxus</name>
    <dbReference type="NCBI Taxonomy" id="34073"/>
    <lineage>
        <taxon>Bacteria</taxon>
        <taxon>Pseudomonadati</taxon>
        <taxon>Pseudomonadota</taxon>
        <taxon>Betaproteobacteria</taxon>
        <taxon>Burkholderiales</taxon>
        <taxon>Comamonadaceae</taxon>
        <taxon>Variovorax</taxon>
    </lineage>
</organism>
<dbReference type="InterPro" id="IPR009010">
    <property type="entry name" value="Asp_de-COase-like_dom_sf"/>
</dbReference>
<evidence type="ECO:0000256" key="1">
    <source>
        <dbReference type="ARBA" id="ARBA00001942"/>
    </source>
</evidence>
<comment type="cofactor">
    <cofactor evidence="1">
        <name>Mo-bis(molybdopterin guanine dinucleotide)</name>
        <dbReference type="ChEBI" id="CHEBI:60539"/>
    </cofactor>
</comment>
<feature type="domain" description="Molybdopterin oxidoreductase" evidence="6">
    <location>
        <begin position="53"/>
        <end position="508"/>
    </location>
</feature>
<dbReference type="GO" id="GO:0030151">
    <property type="term" value="F:molybdenum ion binding"/>
    <property type="evidence" value="ECO:0007669"/>
    <property type="project" value="TreeGrafter"/>
</dbReference>
<proteinExistence type="inferred from homology"/>
<dbReference type="Gene3D" id="2.40.40.20">
    <property type="match status" value="1"/>
</dbReference>
<dbReference type="GO" id="GO:0009055">
    <property type="term" value="F:electron transfer activity"/>
    <property type="evidence" value="ECO:0007669"/>
    <property type="project" value="TreeGrafter"/>
</dbReference>
<dbReference type="Pfam" id="PF00384">
    <property type="entry name" value="Molybdopterin"/>
    <property type="match status" value="1"/>
</dbReference>
<evidence type="ECO:0000256" key="3">
    <source>
        <dbReference type="ARBA" id="ARBA00022505"/>
    </source>
</evidence>
<dbReference type="AlphaFoldDB" id="A0AAE3Y1K0"/>
<evidence type="ECO:0000313" key="10">
    <source>
        <dbReference type="Proteomes" id="UP001184828"/>
    </source>
</evidence>
<comment type="similarity">
    <text evidence="2">Belongs to the prokaryotic molybdopterin-containing oxidoreductase family.</text>
</comment>
<evidence type="ECO:0000256" key="2">
    <source>
        <dbReference type="ARBA" id="ARBA00010312"/>
    </source>
</evidence>
<dbReference type="Gene3D" id="3.40.50.740">
    <property type="match status" value="1"/>
</dbReference>
<name>A0AAE3Y1K0_VARPD</name>
<dbReference type="GO" id="GO:0043546">
    <property type="term" value="F:molybdopterin cofactor binding"/>
    <property type="evidence" value="ECO:0007669"/>
    <property type="project" value="InterPro"/>
</dbReference>
<evidence type="ECO:0000259" key="7">
    <source>
        <dbReference type="Pfam" id="PF01568"/>
    </source>
</evidence>
<dbReference type="EC" id="1.-.-.-" evidence="9"/>
<evidence type="ECO:0000259" key="8">
    <source>
        <dbReference type="Pfam" id="PF18364"/>
    </source>
</evidence>
<evidence type="ECO:0000256" key="4">
    <source>
        <dbReference type="ARBA" id="ARBA00022723"/>
    </source>
</evidence>
<dbReference type="InterPro" id="IPR006656">
    <property type="entry name" value="Mopterin_OxRdtase"/>
</dbReference>
<dbReference type="GO" id="GO:0016491">
    <property type="term" value="F:oxidoreductase activity"/>
    <property type="evidence" value="ECO:0007669"/>
    <property type="project" value="UniProtKB-KW"/>
</dbReference>
<dbReference type="InterPro" id="IPR041954">
    <property type="entry name" value="CT_DMSOR/BSOR/TMAOR"/>
</dbReference>
<dbReference type="PANTHER" id="PTHR43742">
    <property type="entry name" value="TRIMETHYLAMINE-N-OXIDE REDUCTASE"/>
    <property type="match status" value="1"/>
</dbReference>
<dbReference type="SUPFAM" id="SSF53706">
    <property type="entry name" value="Formate dehydrogenase/DMSO reductase, domains 1-3"/>
    <property type="match status" value="1"/>
</dbReference>
<accession>A0AAE3Y1K0</accession>
<protein>
    <submittedName>
        <fullName evidence="9">Biotin/methionine sulfoxide reductase</fullName>
        <ecNumber evidence="9">1.-.-.-</ecNumber>
    </submittedName>
</protein>
<keyword evidence="3" id="KW-0500">Molybdenum</keyword>
<evidence type="ECO:0000313" key="9">
    <source>
        <dbReference type="EMBL" id="MDR6427992.1"/>
    </source>
</evidence>
<reference evidence="9" key="1">
    <citation type="submission" date="2023-07" db="EMBL/GenBank/DDBJ databases">
        <title>Sorghum-associated microbial communities from plants grown in Nebraska, USA.</title>
        <authorList>
            <person name="Schachtman D."/>
        </authorList>
    </citation>
    <scope>NUCLEOTIDE SEQUENCE</scope>
    <source>
        <strain evidence="9">DS2114</strain>
    </source>
</reference>
<feature type="domain" description="Molybdopterin oxidoreductase N-terminal" evidence="8">
    <location>
        <begin position="9"/>
        <end position="49"/>
    </location>
</feature>
<gene>
    <name evidence="9" type="ORF">J2738_004147</name>
</gene>
<comment type="caution">
    <text evidence="9">The sequence shown here is derived from an EMBL/GenBank/DDBJ whole genome shotgun (WGS) entry which is preliminary data.</text>
</comment>
<sequence length="771" mass="85168">MSHPKRIQTASHWGVYDVHLKDGEISGVTAFEKDPGPTALVQALPQMVRSPLRIQQPHVRAGYLRNREASRSGRGAEPFVPVTWDVAMNLIEEGLRRVKSEFGNEAIYGGSYGWASAGRLHHSPSVLKRFLGLFGGYVDKRGNHSFGAAMHIAPYVIGSSDVTSMAVPWVHIAEHAELVVMFGGAHVKNMQIDAGGAAVHEAEQWMGRMARSNVEFVNISPSRDNASELLKADWLPIVPNTDTAMMLGLAHVLVSENLHDKRFLDVYCEGFEPFRRYLVGETDGVPKDAAWASRICGVGADTIRDLARRMAARKTLVATAWSVQRADHGEQPVWMTIALASLLGRIGEPGCGFSFGLGAVAGIAIRRPRDIPRPTLSLGPNPVRSYVPVGRVADMLLDPGSELEYDGAKIRMPDIKLIYSVGGNPFHHNTNLNRFVRAWRRPDFVVVHEPWWNPPARYADVVLPATTTMERNDILATELQRHWIAMHQVIPPVAQSRNDFDVFAELSGRMGFEAAYTEGRNEMEWLRHMYGQARERAIGLGYAPPDFDSLWEQGSYEFPSGEEYLEPVMMADFRADPAVHPLKTPSGKIELFSRRIAEYGYEDCPPHPTWLEPAEWLGGEKAAMFPLHLLSNQPAGKLHSQLDPSSVSVQFKRDGREVLNLSPRDAAERGIEEGDVVRAYNDRGAFLASARVSNDLMSGVAQIATGAWFDPEDPSADSSLEKHGNPNVVTLDKGTSRLGQGSVAQTVLVQVEKFSEPPRVTAFDLPAFASE</sequence>
<dbReference type="GO" id="GO:0009061">
    <property type="term" value="P:anaerobic respiration"/>
    <property type="evidence" value="ECO:0007669"/>
    <property type="project" value="TreeGrafter"/>
</dbReference>
<evidence type="ECO:0000259" key="6">
    <source>
        <dbReference type="Pfam" id="PF00384"/>
    </source>
</evidence>
<keyword evidence="5 9" id="KW-0560">Oxidoreductase</keyword>
<dbReference type="Gene3D" id="3.90.55.10">
    <property type="entry name" value="Dimethylsulfoxide Reductase, domain 3"/>
    <property type="match status" value="1"/>
</dbReference>
<dbReference type="GO" id="GO:0030288">
    <property type="term" value="C:outer membrane-bounded periplasmic space"/>
    <property type="evidence" value="ECO:0007669"/>
    <property type="project" value="TreeGrafter"/>
</dbReference>
<dbReference type="Pfam" id="PF01568">
    <property type="entry name" value="Molydop_binding"/>
    <property type="match status" value="1"/>
</dbReference>
<dbReference type="RefSeq" id="WP_309928847.1">
    <property type="nucleotide sequence ID" value="NZ_JAVDQZ010000006.1"/>
</dbReference>
<dbReference type="Pfam" id="PF18364">
    <property type="entry name" value="Molybdopterin_N"/>
    <property type="match status" value="1"/>
</dbReference>
<dbReference type="InterPro" id="IPR041460">
    <property type="entry name" value="Molybdopterin_N"/>
</dbReference>
<dbReference type="SUPFAM" id="SSF50692">
    <property type="entry name" value="ADC-like"/>
    <property type="match status" value="1"/>
</dbReference>
<dbReference type="Proteomes" id="UP001184828">
    <property type="component" value="Unassembled WGS sequence"/>
</dbReference>
<keyword evidence="4" id="KW-0479">Metal-binding</keyword>
<dbReference type="EMBL" id="JAVDQZ010000006">
    <property type="protein sequence ID" value="MDR6427992.1"/>
    <property type="molecule type" value="Genomic_DNA"/>
</dbReference>
<evidence type="ECO:0000256" key="5">
    <source>
        <dbReference type="ARBA" id="ARBA00023002"/>
    </source>
</evidence>
<dbReference type="CDD" id="cd02793">
    <property type="entry name" value="MopB_CT_DMSOR-BSOR-TMAOR"/>
    <property type="match status" value="1"/>
</dbReference>